<keyword evidence="4 7" id="KW-1133">Transmembrane helix</keyword>
<feature type="domain" description="MacB-like periplasmic core" evidence="9">
    <location>
        <begin position="35"/>
        <end position="238"/>
    </location>
</feature>
<feature type="transmembrane region" description="Helical" evidence="7">
    <location>
        <begin position="34"/>
        <end position="55"/>
    </location>
</feature>
<organism evidence="10 11">
    <name type="scientific">Pengzhenrongella sicca</name>
    <dbReference type="NCBI Taxonomy" id="2819238"/>
    <lineage>
        <taxon>Bacteria</taxon>
        <taxon>Bacillati</taxon>
        <taxon>Actinomycetota</taxon>
        <taxon>Actinomycetes</taxon>
        <taxon>Micrococcales</taxon>
        <taxon>Pengzhenrongella</taxon>
    </lineage>
</organism>
<dbReference type="InterPro" id="IPR050250">
    <property type="entry name" value="Macrolide_Exporter_MacB"/>
</dbReference>
<dbReference type="GO" id="GO:0005886">
    <property type="term" value="C:plasma membrane"/>
    <property type="evidence" value="ECO:0007669"/>
    <property type="project" value="UniProtKB-SubCell"/>
</dbReference>
<dbReference type="InterPro" id="IPR003838">
    <property type="entry name" value="ABC3_permease_C"/>
</dbReference>
<comment type="subcellular location">
    <subcellularLocation>
        <location evidence="1">Cell membrane</location>
        <topology evidence="1">Multi-pass membrane protein</topology>
    </subcellularLocation>
</comment>
<gene>
    <name evidence="10" type="ORF">J4E96_14665</name>
</gene>
<evidence type="ECO:0000256" key="3">
    <source>
        <dbReference type="ARBA" id="ARBA00022692"/>
    </source>
</evidence>
<dbReference type="GO" id="GO:0022857">
    <property type="term" value="F:transmembrane transporter activity"/>
    <property type="evidence" value="ECO:0007669"/>
    <property type="project" value="TreeGrafter"/>
</dbReference>
<keyword evidence="2" id="KW-1003">Cell membrane</keyword>
<evidence type="ECO:0000256" key="4">
    <source>
        <dbReference type="ARBA" id="ARBA00022989"/>
    </source>
</evidence>
<proteinExistence type="inferred from homology"/>
<feature type="domain" description="ABC3 transporter permease C-terminal" evidence="8">
    <location>
        <begin position="295"/>
        <end position="407"/>
    </location>
</feature>
<protein>
    <submittedName>
        <fullName evidence="10">ABC transporter permease</fullName>
    </submittedName>
</protein>
<name>A0A8A4Z9R7_9MICO</name>
<evidence type="ECO:0000256" key="1">
    <source>
        <dbReference type="ARBA" id="ARBA00004651"/>
    </source>
</evidence>
<dbReference type="Proteomes" id="UP000663937">
    <property type="component" value="Chromosome"/>
</dbReference>
<keyword evidence="5 7" id="KW-0472">Membrane</keyword>
<dbReference type="EMBL" id="CP071868">
    <property type="protein sequence ID" value="QTE28594.1"/>
    <property type="molecule type" value="Genomic_DNA"/>
</dbReference>
<dbReference type="AlphaFoldDB" id="A0A8A4Z9R7"/>
<accession>A0A8A4Z9R7</accession>
<evidence type="ECO:0000259" key="9">
    <source>
        <dbReference type="Pfam" id="PF12704"/>
    </source>
</evidence>
<keyword evidence="11" id="KW-1185">Reference proteome</keyword>
<evidence type="ECO:0000256" key="2">
    <source>
        <dbReference type="ARBA" id="ARBA00022475"/>
    </source>
</evidence>
<keyword evidence="3 7" id="KW-0812">Transmembrane</keyword>
<sequence length="415" mass="42024">MTAVTQRVLRTDRFGLRDLLAEAAAGIGARPGRLLLTILGTVLGIASMVVTVGLAQTAAGQINKQFDAVAATQALAKPATAKSWDGSGRSLADLPWDSAVRAERLAGVEAAGTFSTVEIDGAEITAVPVHDPSAARTLAPDVLATSPGALESIGGRVVQGRYFDAGHDARGDRVVVLGVDAAARLGVVRVDRQPSIFIGDQAYQVIGIVDDVSRRNDVLAAVIMPEGTARADFALAAPQELHMHLAVGAGPVLTSQLPTALSPNAPETIDVQAPPATSKVEESVQASVSTIFLALGGVALLIGGVGIANVTLLSVLERVGEIGLRRALGATPRDIGAQFMVESVVVGLLGGMLGAALGVAVVVGVSAANDWTPILDLRMVGAAAVAGGVIGLLAGLYPSLKASSIEPIAALRGGV</sequence>
<comment type="similarity">
    <text evidence="6">Belongs to the ABC-4 integral membrane protein family.</text>
</comment>
<dbReference type="KEGG" id="psic:J4E96_14665"/>
<dbReference type="Pfam" id="PF02687">
    <property type="entry name" value="FtsX"/>
    <property type="match status" value="1"/>
</dbReference>
<feature type="transmembrane region" description="Helical" evidence="7">
    <location>
        <begin position="343"/>
        <end position="367"/>
    </location>
</feature>
<evidence type="ECO:0000256" key="5">
    <source>
        <dbReference type="ARBA" id="ARBA00023136"/>
    </source>
</evidence>
<evidence type="ECO:0000313" key="11">
    <source>
        <dbReference type="Proteomes" id="UP000663937"/>
    </source>
</evidence>
<reference evidence="10" key="1">
    <citation type="submission" date="2021-03" db="EMBL/GenBank/DDBJ databases">
        <title>Pengzhenrongella sicca gen. nov., sp. nov., a new member of suborder Micrococcineae isolated from High-Arctic tundra soil.</title>
        <authorList>
            <person name="Peng F."/>
        </authorList>
    </citation>
    <scope>NUCLEOTIDE SEQUENCE</scope>
    <source>
        <strain evidence="10">LRZ-2</strain>
    </source>
</reference>
<dbReference type="InterPro" id="IPR025857">
    <property type="entry name" value="MacB_PCD"/>
</dbReference>
<dbReference type="RefSeq" id="WP_227422834.1">
    <property type="nucleotide sequence ID" value="NZ_CP071868.1"/>
</dbReference>
<evidence type="ECO:0000256" key="6">
    <source>
        <dbReference type="ARBA" id="ARBA00038076"/>
    </source>
</evidence>
<feature type="transmembrane region" description="Helical" evidence="7">
    <location>
        <begin position="291"/>
        <end position="316"/>
    </location>
</feature>
<feature type="transmembrane region" description="Helical" evidence="7">
    <location>
        <begin position="379"/>
        <end position="397"/>
    </location>
</feature>
<evidence type="ECO:0000256" key="7">
    <source>
        <dbReference type="SAM" id="Phobius"/>
    </source>
</evidence>
<evidence type="ECO:0000313" key="10">
    <source>
        <dbReference type="EMBL" id="QTE28594.1"/>
    </source>
</evidence>
<evidence type="ECO:0000259" key="8">
    <source>
        <dbReference type="Pfam" id="PF02687"/>
    </source>
</evidence>
<dbReference type="PANTHER" id="PTHR30572">
    <property type="entry name" value="MEMBRANE COMPONENT OF TRANSPORTER-RELATED"/>
    <property type="match status" value="1"/>
</dbReference>
<dbReference type="PANTHER" id="PTHR30572:SF4">
    <property type="entry name" value="ABC TRANSPORTER PERMEASE YTRF"/>
    <property type="match status" value="1"/>
</dbReference>
<dbReference type="Pfam" id="PF12704">
    <property type="entry name" value="MacB_PCD"/>
    <property type="match status" value="1"/>
</dbReference>